<dbReference type="AlphaFoldDB" id="A0A343F267"/>
<evidence type="ECO:0000256" key="5">
    <source>
        <dbReference type="ARBA" id="ARBA00022692"/>
    </source>
</evidence>
<feature type="transmembrane region" description="Helical" evidence="9">
    <location>
        <begin position="87"/>
        <end position="108"/>
    </location>
</feature>
<dbReference type="Gene3D" id="1.20.58.1610">
    <property type="entry name" value="NADH:ubiquinone/plastoquinone oxidoreductase, chain 3"/>
    <property type="match status" value="1"/>
</dbReference>
<dbReference type="CTD" id="4537"/>
<dbReference type="GO" id="GO:0031966">
    <property type="term" value="C:mitochondrial membrane"/>
    <property type="evidence" value="ECO:0007669"/>
    <property type="project" value="UniProtKB-SubCell"/>
</dbReference>
<protein>
    <recommendedName>
        <fullName evidence="3 9">NADH-ubiquinone oxidoreductase chain 3</fullName>
        <ecNumber evidence="9">7.1.1.2</ecNumber>
    </recommendedName>
</protein>
<dbReference type="GO" id="GO:0008137">
    <property type="term" value="F:NADH dehydrogenase (ubiquinone) activity"/>
    <property type="evidence" value="ECO:0007669"/>
    <property type="project" value="UniProtKB-UniRule"/>
</dbReference>
<comment type="catalytic activity">
    <reaction evidence="8 9">
        <text>a ubiquinone + NADH + 5 H(+)(in) = a ubiquinol + NAD(+) + 4 H(+)(out)</text>
        <dbReference type="Rhea" id="RHEA:29091"/>
        <dbReference type="Rhea" id="RHEA-COMP:9565"/>
        <dbReference type="Rhea" id="RHEA-COMP:9566"/>
        <dbReference type="ChEBI" id="CHEBI:15378"/>
        <dbReference type="ChEBI" id="CHEBI:16389"/>
        <dbReference type="ChEBI" id="CHEBI:17976"/>
        <dbReference type="ChEBI" id="CHEBI:57540"/>
        <dbReference type="ChEBI" id="CHEBI:57945"/>
        <dbReference type="EC" id="7.1.1.2"/>
    </reaction>
</comment>
<keyword evidence="9" id="KW-1278">Translocase</keyword>
<dbReference type="GO" id="GO:0030964">
    <property type="term" value="C:NADH dehydrogenase complex"/>
    <property type="evidence" value="ECO:0007669"/>
    <property type="project" value="TreeGrafter"/>
</dbReference>
<dbReference type="InterPro" id="IPR038430">
    <property type="entry name" value="NDAH_ubi_oxred_su3_sf"/>
</dbReference>
<geneLocation type="mitochondrion" evidence="10"/>
<evidence type="ECO:0000256" key="6">
    <source>
        <dbReference type="ARBA" id="ARBA00022989"/>
    </source>
</evidence>
<comment type="subcellular location">
    <subcellularLocation>
        <location evidence="1">Membrane</location>
    </subcellularLocation>
    <subcellularLocation>
        <location evidence="9">Mitochondrion membrane</location>
        <topology evidence="9">Multi-pass membrane protein</topology>
    </subcellularLocation>
</comment>
<comment type="similarity">
    <text evidence="2 9">Belongs to the complex I subunit 3 family.</text>
</comment>
<keyword evidence="5 9" id="KW-0812">Transmembrane</keyword>
<evidence type="ECO:0000256" key="1">
    <source>
        <dbReference type="ARBA" id="ARBA00004370"/>
    </source>
</evidence>
<dbReference type="RefSeq" id="YP_009444535.1">
    <property type="nucleotide sequence ID" value="NC_036381.1"/>
</dbReference>
<feature type="transmembrane region" description="Helical" evidence="9">
    <location>
        <begin position="6"/>
        <end position="24"/>
    </location>
</feature>
<organism evidence="10">
    <name type="scientific">Microceramus pontificus</name>
    <dbReference type="NCBI Taxonomy" id="513540"/>
    <lineage>
        <taxon>Eukaryota</taxon>
        <taxon>Metazoa</taxon>
        <taxon>Spiralia</taxon>
        <taxon>Lophotrochozoa</taxon>
        <taxon>Mollusca</taxon>
        <taxon>Gastropoda</taxon>
        <taxon>Heterobranchia</taxon>
        <taxon>Euthyneura</taxon>
        <taxon>Panpulmonata</taxon>
        <taxon>Eupulmonata</taxon>
        <taxon>Stylommatophora</taxon>
        <taxon>Helicina</taxon>
        <taxon>Urocoptoidea</taxon>
        <taxon>Urocoptidae</taxon>
        <taxon>Microceramus</taxon>
    </lineage>
</organism>
<evidence type="ECO:0000256" key="4">
    <source>
        <dbReference type="ARBA" id="ARBA00022448"/>
    </source>
</evidence>
<sequence length="116" mass="13642">MIITWLVPLMISCVLVSVAFFISWKGYDNMNNQKLAPFECGFDPMSKMRSPFSIRFLLLLMLFLVFDVESILLLPLVMVSFYGINVLMNYIMCFFLLILLGGLLYEWYNQVLEWMI</sequence>
<keyword evidence="9 10" id="KW-0496">Mitochondrion</keyword>
<dbReference type="InterPro" id="IPR000440">
    <property type="entry name" value="NADH_UbQ/plastoQ_OxRdtase_su3"/>
</dbReference>
<feature type="transmembrane region" description="Helical" evidence="9">
    <location>
        <begin position="56"/>
        <end position="81"/>
    </location>
</feature>
<keyword evidence="9" id="KW-0830">Ubiquinone</keyword>
<keyword evidence="9" id="KW-0520">NAD</keyword>
<dbReference type="PANTHER" id="PTHR11058:SF9">
    <property type="entry name" value="NADH-UBIQUINONE OXIDOREDUCTASE CHAIN 3"/>
    <property type="match status" value="1"/>
</dbReference>
<dbReference type="EC" id="7.1.1.2" evidence="9"/>
<keyword evidence="9" id="KW-0249">Electron transport</keyword>
<dbReference type="GeneID" id="35198871"/>
<accession>A0A343F267</accession>
<evidence type="ECO:0000256" key="3">
    <source>
        <dbReference type="ARBA" id="ARBA00021007"/>
    </source>
</evidence>
<name>A0A343F267_9EUPU</name>
<evidence type="ECO:0000256" key="9">
    <source>
        <dbReference type="RuleBase" id="RU003640"/>
    </source>
</evidence>
<dbReference type="Pfam" id="PF00507">
    <property type="entry name" value="Oxidored_q4"/>
    <property type="match status" value="1"/>
</dbReference>
<keyword evidence="4 9" id="KW-0813">Transport</keyword>
<evidence type="ECO:0000256" key="8">
    <source>
        <dbReference type="ARBA" id="ARBA00049551"/>
    </source>
</evidence>
<comment type="function">
    <text evidence="9">Core subunit of the mitochondrial membrane respiratory chain NADH dehydrogenase (Complex I) which catalyzes electron transfer from NADH through the respiratory chain, using ubiquinone as an electron acceptor. Essential for the catalytic activity of complex I.</text>
</comment>
<keyword evidence="9" id="KW-0679">Respiratory chain</keyword>
<reference evidence="10" key="1">
    <citation type="submission" date="2016-11" db="EMBL/GenBank/DDBJ databases">
        <title>The complete mitochondrial genome of Microceramus pontificus (Gould, 1848) (Gastropoda: Stylommatophora: Urocoptidae).</title>
        <authorList>
            <person name="Harasewych M.G."/>
            <person name="Gonzalez V.L."/>
            <person name="Windsor A.M."/>
            <person name="Halloran M."/>
        </authorList>
    </citation>
    <scope>NUCLEOTIDE SEQUENCE</scope>
</reference>
<keyword evidence="7 9" id="KW-0472">Membrane</keyword>
<proteinExistence type="inferred from homology"/>
<keyword evidence="6 9" id="KW-1133">Transmembrane helix</keyword>
<evidence type="ECO:0000313" key="10">
    <source>
        <dbReference type="EMBL" id="ASP44437.1"/>
    </source>
</evidence>
<gene>
    <name evidence="10" type="primary">ND3</name>
</gene>
<dbReference type="EMBL" id="KY132095">
    <property type="protein sequence ID" value="ASP44437.1"/>
    <property type="molecule type" value="Genomic_DNA"/>
</dbReference>
<evidence type="ECO:0000256" key="7">
    <source>
        <dbReference type="ARBA" id="ARBA00023136"/>
    </source>
</evidence>
<evidence type="ECO:0000256" key="2">
    <source>
        <dbReference type="ARBA" id="ARBA00008472"/>
    </source>
</evidence>
<dbReference type="PANTHER" id="PTHR11058">
    <property type="entry name" value="NADH-UBIQUINONE OXIDOREDUCTASE CHAIN 3"/>
    <property type="match status" value="1"/>
</dbReference>